<organism evidence="2 3">
    <name type="scientific">Mycena albidolilacea</name>
    <dbReference type="NCBI Taxonomy" id="1033008"/>
    <lineage>
        <taxon>Eukaryota</taxon>
        <taxon>Fungi</taxon>
        <taxon>Dikarya</taxon>
        <taxon>Basidiomycota</taxon>
        <taxon>Agaricomycotina</taxon>
        <taxon>Agaricomycetes</taxon>
        <taxon>Agaricomycetidae</taxon>
        <taxon>Agaricales</taxon>
        <taxon>Marasmiineae</taxon>
        <taxon>Mycenaceae</taxon>
        <taxon>Mycena</taxon>
    </lineage>
</organism>
<proteinExistence type="predicted"/>
<dbReference type="Proteomes" id="UP001218218">
    <property type="component" value="Unassembled WGS sequence"/>
</dbReference>
<dbReference type="EMBL" id="JARIHO010000107">
    <property type="protein sequence ID" value="KAJ7303155.1"/>
    <property type="molecule type" value="Genomic_DNA"/>
</dbReference>
<dbReference type="AlphaFoldDB" id="A0AAD6Z104"/>
<feature type="compositionally biased region" description="Polar residues" evidence="1">
    <location>
        <begin position="835"/>
        <end position="848"/>
    </location>
</feature>
<name>A0AAD6Z104_9AGAR</name>
<protein>
    <submittedName>
        <fullName evidence="2">Uncharacterized protein</fullName>
    </submittedName>
</protein>
<evidence type="ECO:0000313" key="3">
    <source>
        <dbReference type="Proteomes" id="UP001218218"/>
    </source>
</evidence>
<gene>
    <name evidence="2" type="ORF">DFH08DRAFT_986623</name>
</gene>
<comment type="caution">
    <text evidence="2">The sequence shown here is derived from an EMBL/GenBank/DDBJ whole genome shotgun (WGS) entry which is preliminary data.</text>
</comment>
<sequence length="887" mass="98987">MVQVQSAHLEQAVRQTAIFRAALTSNVMDEKYKDLDPVRLRRYLNCGLSGVIDRPNRAKVRLDFHVRNQEKTLYTYRSEIGPIGSLHIDLPFEAEEPIDEDGNPAPAVTRNPGKDPALWFAQCGPSGRHSIYLMLPDLKDTEPELVQKIVYESVYAAIEATTPEMVPGQVPRYEDEVGRQAGFGSGRGRHSQSRKIIPSRDGAEVGRRVAELILAQPWGSSAYWLLQIRGVKDETRHPASEDRVADKLHQLLRDVRSSGAHTYVDVAIEIHPPDGWGVLLLRNGHEELLRRVVGIPEDKVPLESKRLDVWSGVASTAGAHWDWADDPKSPSRISYAQLYVSDKALLYNAGLEGRMPVLNATHPLKMVTADQELTFLCGVYKNLHGGLQNLVPVATRFEVRVPKHYATTVFNGACLNLANFDNTVTVAKLTTIWGWRLERMMALAILFRAAAAQSTTTRSTPDHLKLIAVGTYVFNALNCTPGSMNNSRQLARAVWGTAVYCEDPQEVLENCIYSPTSPHAATPIMERGALWLPELNWPEPGMSNILRFRYSPTVLDEAQLSNIFGIPWSSIKGLFDGAVRNVLRTEGALQVRNVRPAKRIERRLVQLPGSFVVVTDEDPYDRADDLHPDARFGSPPPAEPMNVTQVFYEVISDVFQRLGVSQGGSTGYCRLTPEQRLCIGPETFQDLNLLSYFERGYLTNDRKTWEHIGNLLFPAPGAVGNYGKQGWGLAPAHKRYVQLVLGADRDKAIKVHTFCAALFAEFRWFPVLVLDKMFDYRSKTGPGWTAFGTFRPSSPRGVSVAWNPSKRSTPVYAAHLQPTLDTHAVQQWRSWANEAGETQPTGSGAPSHSRSRRIDIVDMRPPVIRPEIATQLARRSQMVRGRLALAP</sequence>
<feature type="region of interest" description="Disordered" evidence="1">
    <location>
        <begin position="835"/>
        <end position="856"/>
    </location>
</feature>
<evidence type="ECO:0000313" key="2">
    <source>
        <dbReference type="EMBL" id="KAJ7303155.1"/>
    </source>
</evidence>
<accession>A0AAD6Z104</accession>
<reference evidence="2" key="1">
    <citation type="submission" date="2023-03" db="EMBL/GenBank/DDBJ databases">
        <title>Massive genome expansion in bonnet fungi (Mycena s.s.) driven by repeated elements and novel gene families across ecological guilds.</title>
        <authorList>
            <consortium name="Lawrence Berkeley National Laboratory"/>
            <person name="Harder C.B."/>
            <person name="Miyauchi S."/>
            <person name="Viragh M."/>
            <person name="Kuo A."/>
            <person name="Thoen E."/>
            <person name="Andreopoulos B."/>
            <person name="Lu D."/>
            <person name="Skrede I."/>
            <person name="Drula E."/>
            <person name="Henrissat B."/>
            <person name="Morin E."/>
            <person name="Kohler A."/>
            <person name="Barry K."/>
            <person name="LaButti K."/>
            <person name="Morin E."/>
            <person name="Salamov A."/>
            <person name="Lipzen A."/>
            <person name="Mereny Z."/>
            <person name="Hegedus B."/>
            <person name="Baldrian P."/>
            <person name="Stursova M."/>
            <person name="Weitz H."/>
            <person name="Taylor A."/>
            <person name="Grigoriev I.V."/>
            <person name="Nagy L.G."/>
            <person name="Martin F."/>
            <person name="Kauserud H."/>
        </authorList>
    </citation>
    <scope>NUCLEOTIDE SEQUENCE</scope>
    <source>
        <strain evidence="2">CBHHK002</strain>
    </source>
</reference>
<evidence type="ECO:0000256" key="1">
    <source>
        <dbReference type="SAM" id="MobiDB-lite"/>
    </source>
</evidence>
<keyword evidence="3" id="KW-1185">Reference proteome</keyword>